<name>A0A5J6MEG6_9PROT</name>
<protein>
    <recommendedName>
        <fullName evidence="15">Riboflavin biosynthesis protein</fullName>
    </recommendedName>
    <domain>
        <recommendedName>
            <fullName evidence="15">Riboflavin kinase</fullName>
            <ecNumber evidence="15">2.7.1.26</ecNumber>
        </recommendedName>
        <alternativeName>
            <fullName evidence="15">Flavokinase</fullName>
        </alternativeName>
    </domain>
    <domain>
        <recommendedName>
            <fullName evidence="15">FMN adenylyltransferase</fullName>
            <ecNumber evidence="15">2.7.7.2</ecNumber>
        </recommendedName>
        <alternativeName>
            <fullName evidence="15">FAD pyrophosphorylase</fullName>
        </alternativeName>
        <alternativeName>
            <fullName evidence="15">FAD synthase</fullName>
        </alternativeName>
    </domain>
</protein>
<evidence type="ECO:0000256" key="11">
    <source>
        <dbReference type="ARBA" id="ARBA00022840"/>
    </source>
</evidence>
<dbReference type="FunFam" id="3.40.50.620:FF:000021">
    <property type="entry name" value="Riboflavin biosynthesis protein"/>
    <property type="match status" value="1"/>
</dbReference>
<dbReference type="Pfam" id="PF01687">
    <property type="entry name" value="Flavokinase"/>
    <property type="match status" value="1"/>
</dbReference>
<dbReference type="OrthoDB" id="9803667at2"/>
<keyword evidence="6 15" id="KW-0808">Transferase</keyword>
<evidence type="ECO:0000256" key="9">
    <source>
        <dbReference type="ARBA" id="ARBA00022777"/>
    </source>
</evidence>
<evidence type="ECO:0000256" key="7">
    <source>
        <dbReference type="ARBA" id="ARBA00022695"/>
    </source>
</evidence>
<dbReference type="Proteomes" id="UP000326202">
    <property type="component" value="Chromosome"/>
</dbReference>
<feature type="compositionally biased region" description="Basic and acidic residues" evidence="16">
    <location>
        <begin position="332"/>
        <end position="341"/>
    </location>
</feature>
<dbReference type="UniPathway" id="UPA00276">
    <property type="reaction ID" value="UER00406"/>
</dbReference>
<dbReference type="GO" id="GO:0009398">
    <property type="term" value="P:FMN biosynthetic process"/>
    <property type="evidence" value="ECO:0007669"/>
    <property type="project" value="UniProtKB-UniRule"/>
</dbReference>
<comment type="similarity">
    <text evidence="15">Belongs to the ribF family.</text>
</comment>
<keyword evidence="7 15" id="KW-0548">Nucleotidyltransferase</keyword>
<evidence type="ECO:0000256" key="10">
    <source>
        <dbReference type="ARBA" id="ARBA00022827"/>
    </source>
</evidence>
<keyword evidence="9 15" id="KW-0418">Kinase</keyword>
<dbReference type="InterPro" id="IPR002606">
    <property type="entry name" value="Riboflavin_kinase_bac"/>
</dbReference>
<evidence type="ECO:0000256" key="8">
    <source>
        <dbReference type="ARBA" id="ARBA00022741"/>
    </source>
</evidence>
<keyword evidence="11 15" id="KW-0067">ATP-binding</keyword>
<sequence length="353" mass="38380">MRLFRHHTEIPVEARHAVVALGNFDGVHRGHQAVIGRAQAKARELGTNAAVLTFEPHPREFFKPDQPSFRLTPLRIKVRQLEAMGLDDLFVLPFGPRLAQMSAEAFVIEVLIEGLAAQHVVVGYDFVFGRARRGNAALLADLGQMHGLGVTSVEAAASDGGEVFSSTKVREHLTAGRPMSATALLGRPWEIEGRVEHGDQRGRQLGFPTANIAIGDYLQPMLGVYAVKAGIDMGAATRWVDGVANLGRRPTVGGTRVQLEVHLFDMAADLYGRHLRVAFIDFLRPEKKFSGLPELKAQIAEDSARAREILQAYAGPQPGASPAAAPPTPKGPEGDVYDRALRPKIRPKISTNH</sequence>
<dbReference type="NCBIfam" id="NF004159">
    <property type="entry name" value="PRK05627.1-2"/>
    <property type="match status" value="1"/>
</dbReference>
<dbReference type="Pfam" id="PF06574">
    <property type="entry name" value="FAD_syn"/>
    <property type="match status" value="1"/>
</dbReference>
<evidence type="ECO:0000256" key="15">
    <source>
        <dbReference type="PIRNR" id="PIRNR004491"/>
    </source>
</evidence>
<evidence type="ECO:0000256" key="2">
    <source>
        <dbReference type="ARBA" id="ARBA00004726"/>
    </source>
</evidence>
<keyword evidence="4 15" id="KW-0285">Flavoprotein</keyword>
<evidence type="ECO:0000256" key="5">
    <source>
        <dbReference type="ARBA" id="ARBA00022643"/>
    </source>
</evidence>
<accession>A0A5J6MEG6</accession>
<dbReference type="NCBIfam" id="TIGR00083">
    <property type="entry name" value="ribF"/>
    <property type="match status" value="1"/>
</dbReference>
<dbReference type="InterPro" id="IPR015865">
    <property type="entry name" value="Riboflavin_kinase_bac/euk"/>
</dbReference>
<feature type="domain" description="Riboflavin kinase" evidence="17">
    <location>
        <begin position="184"/>
        <end position="311"/>
    </location>
</feature>
<dbReference type="NCBIfam" id="NF004160">
    <property type="entry name" value="PRK05627.1-3"/>
    <property type="match status" value="1"/>
</dbReference>
<evidence type="ECO:0000256" key="14">
    <source>
        <dbReference type="ARBA" id="ARBA00049494"/>
    </source>
</evidence>
<dbReference type="EC" id="2.7.7.2" evidence="15"/>
<dbReference type="RefSeq" id="WP_151175861.1">
    <property type="nucleotide sequence ID" value="NZ_CP042906.1"/>
</dbReference>
<dbReference type="GO" id="GO:0008531">
    <property type="term" value="F:riboflavin kinase activity"/>
    <property type="evidence" value="ECO:0007669"/>
    <property type="project" value="UniProtKB-UniRule"/>
</dbReference>
<dbReference type="InterPro" id="IPR014729">
    <property type="entry name" value="Rossmann-like_a/b/a_fold"/>
</dbReference>
<keyword evidence="19" id="KW-1185">Reference proteome</keyword>
<evidence type="ECO:0000256" key="1">
    <source>
        <dbReference type="ARBA" id="ARBA00002121"/>
    </source>
</evidence>
<comment type="pathway">
    <text evidence="2 15">Cofactor biosynthesis; FAD biosynthesis; FAD from FMN: step 1/1.</text>
</comment>
<dbReference type="SUPFAM" id="SSF52374">
    <property type="entry name" value="Nucleotidylyl transferase"/>
    <property type="match status" value="1"/>
</dbReference>
<evidence type="ECO:0000256" key="16">
    <source>
        <dbReference type="SAM" id="MobiDB-lite"/>
    </source>
</evidence>
<dbReference type="SUPFAM" id="SSF82114">
    <property type="entry name" value="Riboflavin kinase-like"/>
    <property type="match status" value="1"/>
</dbReference>
<dbReference type="EMBL" id="CP042906">
    <property type="protein sequence ID" value="QEX15407.1"/>
    <property type="molecule type" value="Genomic_DNA"/>
</dbReference>
<dbReference type="PANTHER" id="PTHR22749:SF6">
    <property type="entry name" value="RIBOFLAVIN KINASE"/>
    <property type="match status" value="1"/>
</dbReference>
<keyword evidence="8 15" id="KW-0547">Nucleotide-binding</keyword>
<dbReference type="UniPathway" id="UPA00277">
    <property type="reaction ID" value="UER00407"/>
</dbReference>
<proteinExistence type="inferred from homology"/>
<dbReference type="InterPro" id="IPR023468">
    <property type="entry name" value="Riboflavin_kinase"/>
</dbReference>
<keyword evidence="5 15" id="KW-0288">FMN</keyword>
<evidence type="ECO:0000256" key="4">
    <source>
        <dbReference type="ARBA" id="ARBA00022630"/>
    </source>
</evidence>
<reference evidence="18 19" key="1">
    <citation type="submission" date="2019-08" db="EMBL/GenBank/DDBJ databases">
        <title>Hyperibacter terrae gen. nov., sp. nov. and Hyperibacter viscosus sp. nov., two new members in the family Rhodospirillaceae isolated from the rhizosphere of Hypericum perforatum.</title>
        <authorList>
            <person name="Noviana Z."/>
        </authorList>
    </citation>
    <scope>NUCLEOTIDE SEQUENCE [LARGE SCALE GENOMIC DNA]</scope>
    <source>
        <strain evidence="18 19">R5913</strain>
    </source>
</reference>
<feature type="compositionally biased region" description="Low complexity" evidence="16">
    <location>
        <begin position="312"/>
        <end position="323"/>
    </location>
</feature>
<keyword evidence="10 15" id="KW-0274">FAD</keyword>
<evidence type="ECO:0000256" key="3">
    <source>
        <dbReference type="ARBA" id="ARBA00005201"/>
    </source>
</evidence>
<comment type="catalytic activity">
    <reaction evidence="14 15">
        <text>FMN + ATP + H(+) = FAD + diphosphate</text>
        <dbReference type="Rhea" id="RHEA:17237"/>
        <dbReference type="ChEBI" id="CHEBI:15378"/>
        <dbReference type="ChEBI" id="CHEBI:30616"/>
        <dbReference type="ChEBI" id="CHEBI:33019"/>
        <dbReference type="ChEBI" id="CHEBI:57692"/>
        <dbReference type="ChEBI" id="CHEBI:58210"/>
        <dbReference type="EC" id="2.7.7.2"/>
    </reaction>
</comment>
<dbReference type="InterPro" id="IPR023465">
    <property type="entry name" value="Riboflavin_kinase_dom_sf"/>
</dbReference>
<evidence type="ECO:0000256" key="6">
    <source>
        <dbReference type="ARBA" id="ARBA00022679"/>
    </source>
</evidence>
<evidence type="ECO:0000313" key="18">
    <source>
        <dbReference type="EMBL" id="QEX15407.1"/>
    </source>
</evidence>
<dbReference type="GO" id="GO:0009231">
    <property type="term" value="P:riboflavin biosynthetic process"/>
    <property type="evidence" value="ECO:0007669"/>
    <property type="project" value="InterPro"/>
</dbReference>
<dbReference type="AlphaFoldDB" id="A0A5J6MEG6"/>
<feature type="region of interest" description="Disordered" evidence="16">
    <location>
        <begin position="310"/>
        <end position="353"/>
    </location>
</feature>
<dbReference type="GO" id="GO:0003919">
    <property type="term" value="F:FMN adenylyltransferase activity"/>
    <property type="evidence" value="ECO:0007669"/>
    <property type="project" value="UniProtKB-UniRule"/>
</dbReference>
<comment type="catalytic activity">
    <reaction evidence="13 15">
        <text>riboflavin + ATP = FMN + ADP + H(+)</text>
        <dbReference type="Rhea" id="RHEA:14357"/>
        <dbReference type="ChEBI" id="CHEBI:15378"/>
        <dbReference type="ChEBI" id="CHEBI:30616"/>
        <dbReference type="ChEBI" id="CHEBI:57986"/>
        <dbReference type="ChEBI" id="CHEBI:58210"/>
        <dbReference type="ChEBI" id="CHEBI:456216"/>
        <dbReference type="EC" id="2.7.1.26"/>
    </reaction>
</comment>
<dbReference type="Gene3D" id="2.40.30.30">
    <property type="entry name" value="Riboflavin kinase-like"/>
    <property type="match status" value="1"/>
</dbReference>
<evidence type="ECO:0000256" key="13">
    <source>
        <dbReference type="ARBA" id="ARBA00047880"/>
    </source>
</evidence>
<dbReference type="CDD" id="cd02064">
    <property type="entry name" value="FAD_synthetase_N"/>
    <property type="match status" value="1"/>
</dbReference>
<gene>
    <name evidence="18" type="ORF">FRZ44_06900</name>
</gene>
<keyword evidence="12" id="KW-0511">Multifunctional enzyme</keyword>
<dbReference type="EC" id="2.7.1.26" evidence="15"/>
<evidence type="ECO:0000313" key="19">
    <source>
        <dbReference type="Proteomes" id="UP000326202"/>
    </source>
</evidence>
<dbReference type="PIRSF" id="PIRSF004491">
    <property type="entry name" value="FAD_Synth"/>
    <property type="match status" value="1"/>
</dbReference>
<dbReference type="SMART" id="SM00904">
    <property type="entry name" value="Flavokinase"/>
    <property type="match status" value="1"/>
</dbReference>
<comment type="function">
    <text evidence="1">Catalyzes the phosphorylation of riboflavin to FMN followed by the adenylation of FMN to FAD.</text>
</comment>
<dbReference type="KEGG" id="htq:FRZ44_06900"/>
<dbReference type="GO" id="GO:0005524">
    <property type="term" value="F:ATP binding"/>
    <property type="evidence" value="ECO:0007669"/>
    <property type="project" value="UniProtKB-UniRule"/>
</dbReference>
<evidence type="ECO:0000256" key="12">
    <source>
        <dbReference type="ARBA" id="ARBA00023268"/>
    </source>
</evidence>
<dbReference type="PANTHER" id="PTHR22749">
    <property type="entry name" value="RIBOFLAVIN KINASE/FMN ADENYLYLTRANSFERASE"/>
    <property type="match status" value="1"/>
</dbReference>
<organism evidence="18 19">
    <name type="scientific">Hypericibacter terrae</name>
    <dbReference type="NCBI Taxonomy" id="2602015"/>
    <lineage>
        <taxon>Bacteria</taxon>
        <taxon>Pseudomonadati</taxon>
        <taxon>Pseudomonadota</taxon>
        <taxon>Alphaproteobacteria</taxon>
        <taxon>Rhodospirillales</taxon>
        <taxon>Dongiaceae</taxon>
        <taxon>Hypericibacter</taxon>
    </lineage>
</organism>
<dbReference type="NCBIfam" id="NF004163">
    <property type="entry name" value="PRK05627.1-6"/>
    <property type="match status" value="1"/>
</dbReference>
<comment type="pathway">
    <text evidence="3 15">Cofactor biosynthesis; FMN biosynthesis; FMN from riboflavin (ATP route): step 1/1.</text>
</comment>
<dbReference type="GO" id="GO:0006747">
    <property type="term" value="P:FAD biosynthetic process"/>
    <property type="evidence" value="ECO:0007669"/>
    <property type="project" value="UniProtKB-UniRule"/>
</dbReference>
<evidence type="ECO:0000259" key="17">
    <source>
        <dbReference type="SMART" id="SM00904"/>
    </source>
</evidence>
<dbReference type="Gene3D" id="3.40.50.620">
    <property type="entry name" value="HUPs"/>
    <property type="match status" value="1"/>
</dbReference>
<dbReference type="InterPro" id="IPR015864">
    <property type="entry name" value="FAD_synthase"/>
</dbReference>